<gene>
    <name evidence="13" type="ORF">D8I35_11825</name>
</gene>
<dbReference type="GO" id="GO:0046930">
    <property type="term" value="C:pore complex"/>
    <property type="evidence" value="ECO:0007669"/>
    <property type="project" value="UniProtKB-KW"/>
</dbReference>
<dbReference type="AlphaFoldDB" id="A0A3M6QS38"/>
<protein>
    <submittedName>
        <fullName evidence="13">Porin</fullName>
    </submittedName>
</protein>
<evidence type="ECO:0000259" key="12">
    <source>
        <dbReference type="Pfam" id="PF13609"/>
    </source>
</evidence>
<dbReference type="EMBL" id="RDQO01000003">
    <property type="protein sequence ID" value="RMX05837.1"/>
    <property type="molecule type" value="Genomic_DNA"/>
</dbReference>
<evidence type="ECO:0000313" key="13">
    <source>
        <dbReference type="EMBL" id="RMX05837.1"/>
    </source>
</evidence>
<proteinExistence type="predicted"/>
<keyword evidence="4" id="KW-1134">Transmembrane beta strand</keyword>
<evidence type="ECO:0000256" key="4">
    <source>
        <dbReference type="ARBA" id="ARBA00022452"/>
    </source>
</evidence>
<dbReference type="InterPro" id="IPR033900">
    <property type="entry name" value="Gram_neg_porin_domain"/>
</dbReference>
<keyword evidence="14" id="KW-1185">Reference proteome</keyword>
<dbReference type="PRINTS" id="PR00184">
    <property type="entry name" value="NEISSPPORIN"/>
</dbReference>
<comment type="caution">
    <text evidence="13">The sequence shown here is derived from an EMBL/GenBank/DDBJ whole genome shotgun (WGS) entry which is preliminary data.</text>
</comment>
<dbReference type="PRINTS" id="PR00182">
    <property type="entry name" value="ECOLNEIPORIN"/>
</dbReference>
<keyword evidence="7" id="KW-0406">Ion transport</keyword>
<dbReference type="SUPFAM" id="SSF56935">
    <property type="entry name" value="Porins"/>
    <property type="match status" value="1"/>
</dbReference>
<evidence type="ECO:0000256" key="7">
    <source>
        <dbReference type="ARBA" id="ARBA00023065"/>
    </source>
</evidence>
<dbReference type="PANTHER" id="PTHR34501:SF9">
    <property type="entry name" value="MAJOR OUTER MEMBRANE PROTEIN P.IA"/>
    <property type="match status" value="1"/>
</dbReference>
<evidence type="ECO:0000256" key="3">
    <source>
        <dbReference type="ARBA" id="ARBA00022448"/>
    </source>
</evidence>
<dbReference type="Proteomes" id="UP000278006">
    <property type="component" value="Unassembled WGS sequence"/>
</dbReference>
<evidence type="ECO:0000313" key="14">
    <source>
        <dbReference type="Proteomes" id="UP000278006"/>
    </source>
</evidence>
<sequence length="345" mass="36302">MTQDPPYRSPMFNLGVSAMKKSLIALAAVAASGAALAQSSVTLYGVADVAVGYQTKNNDSQARAFASEALNNGTSRLGFRGVEDLGNGLKASFNFEQAVNLANGSASSGYARAAWVALSGDFGSIRAGRSTSPANHARGAWEVLGDPNYSVVANQFGYAGSGSRNDAQLLYITPSFGGFTGQAAYIFEDNRDGNNAKYELALIYKNGPLAAAINYADADDVNGSGTDANGLDLGVSYDFGSFKVAGSYHDGTFYERSGFSGQDYKGFSLGASVPFGAFSLGLEVAYEDKSDTTDAVVEAKYALSKRTFVYGVYGYNEKSTGKNGLNARPSDWGKDNFGLGIRHNF</sequence>
<dbReference type="InterPro" id="IPR002299">
    <property type="entry name" value="Porin_Neis"/>
</dbReference>
<dbReference type="GO" id="GO:0009279">
    <property type="term" value="C:cell outer membrane"/>
    <property type="evidence" value="ECO:0007669"/>
    <property type="project" value="UniProtKB-SubCell"/>
</dbReference>
<evidence type="ECO:0000256" key="11">
    <source>
        <dbReference type="SAM" id="SignalP"/>
    </source>
</evidence>
<dbReference type="InterPro" id="IPR001702">
    <property type="entry name" value="Porin_Gram-ve"/>
</dbReference>
<keyword evidence="6 11" id="KW-0732">Signal</keyword>
<evidence type="ECO:0000256" key="9">
    <source>
        <dbReference type="ARBA" id="ARBA00023136"/>
    </source>
</evidence>
<feature type="domain" description="Porin" evidence="12">
    <location>
        <begin position="25"/>
        <end position="319"/>
    </location>
</feature>
<evidence type="ECO:0000256" key="6">
    <source>
        <dbReference type="ARBA" id="ARBA00022729"/>
    </source>
</evidence>
<comment type="subcellular location">
    <subcellularLocation>
        <location evidence="1">Cell outer membrane</location>
        <topology evidence="1">Multi-pass membrane protein</topology>
    </subcellularLocation>
</comment>
<dbReference type="GO" id="GO:0015288">
    <property type="term" value="F:porin activity"/>
    <property type="evidence" value="ECO:0007669"/>
    <property type="project" value="UniProtKB-KW"/>
</dbReference>
<comment type="subunit">
    <text evidence="2">Homotrimer.</text>
</comment>
<keyword evidence="8" id="KW-0626">Porin</keyword>
<dbReference type="Gene3D" id="2.40.160.10">
    <property type="entry name" value="Porin"/>
    <property type="match status" value="1"/>
</dbReference>
<evidence type="ECO:0000256" key="5">
    <source>
        <dbReference type="ARBA" id="ARBA00022692"/>
    </source>
</evidence>
<dbReference type="OrthoDB" id="6975458at2"/>
<evidence type="ECO:0000256" key="1">
    <source>
        <dbReference type="ARBA" id="ARBA00004571"/>
    </source>
</evidence>
<evidence type="ECO:0000256" key="8">
    <source>
        <dbReference type="ARBA" id="ARBA00023114"/>
    </source>
</evidence>
<dbReference type="GO" id="GO:0034220">
    <property type="term" value="P:monoatomic ion transmembrane transport"/>
    <property type="evidence" value="ECO:0007669"/>
    <property type="project" value="InterPro"/>
</dbReference>
<keyword evidence="10" id="KW-0998">Cell outer membrane</keyword>
<dbReference type="CDD" id="cd00342">
    <property type="entry name" value="gram_neg_porins"/>
    <property type="match status" value="1"/>
</dbReference>
<dbReference type="InterPro" id="IPR023614">
    <property type="entry name" value="Porin_dom_sf"/>
</dbReference>
<reference evidence="13 14" key="1">
    <citation type="submission" date="2018-10" db="EMBL/GenBank/DDBJ databases">
        <title>Draft genome of Cortibacter populi DSM10536.</title>
        <authorList>
            <person name="Bernier A.-M."/>
            <person name="Bernard K."/>
        </authorList>
    </citation>
    <scope>NUCLEOTIDE SEQUENCE [LARGE SCALE GENOMIC DNA]</scope>
    <source>
        <strain evidence="13 14">DSM 105136</strain>
    </source>
</reference>
<dbReference type="Pfam" id="PF13609">
    <property type="entry name" value="Porin_4"/>
    <property type="match status" value="1"/>
</dbReference>
<feature type="signal peptide" evidence="11">
    <location>
        <begin position="1"/>
        <end position="37"/>
    </location>
</feature>
<evidence type="ECO:0000256" key="10">
    <source>
        <dbReference type="ARBA" id="ARBA00023237"/>
    </source>
</evidence>
<dbReference type="InterPro" id="IPR050298">
    <property type="entry name" value="Gram-neg_bact_OMP"/>
</dbReference>
<name>A0A3M6QS38_9BURK</name>
<keyword evidence="5" id="KW-0812">Transmembrane</keyword>
<dbReference type="PANTHER" id="PTHR34501">
    <property type="entry name" value="PROTEIN YDDL-RELATED"/>
    <property type="match status" value="1"/>
</dbReference>
<keyword evidence="9" id="KW-0472">Membrane</keyword>
<feature type="chain" id="PRO_5017933333" evidence="11">
    <location>
        <begin position="38"/>
        <end position="345"/>
    </location>
</feature>
<evidence type="ECO:0000256" key="2">
    <source>
        <dbReference type="ARBA" id="ARBA00011233"/>
    </source>
</evidence>
<organism evidence="13 14">
    <name type="scientific">Corticibacter populi</name>
    <dbReference type="NCBI Taxonomy" id="1550736"/>
    <lineage>
        <taxon>Bacteria</taxon>
        <taxon>Pseudomonadati</taxon>
        <taxon>Pseudomonadota</taxon>
        <taxon>Betaproteobacteria</taxon>
        <taxon>Burkholderiales</taxon>
        <taxon>Comamonadaceae</taxon>
        <taxon>Corticibacter</taxon>
    </lineage>
</organism>
<keyword evidence="3" id="KW-0813">Transport</keyword>
<accession>A0A3M6QS38</accession>